<dbReference type="PANTHER" id="PTHR34112:SF12">
    <property type="match status" value="1"/>
</dbReference>
<dbReference type="PANTHER" id="PTHR34112">
    <property type="entry name" value="C-JUN-AMINO-TERMINAL KINASE-INTERACTING PROTEIN"/>
    <property type="match status" value="1"/>
</dbReference>
<keyword evidence="2" id="KW-1185">Reference proteome</keyword>
<organism evidence="1 2">
    <name type="scientific">Ambrosia artemisiifolia</name>
    <name type="common">Common ragweed</name>
    <dbReference type="NCBI Taxonomy" id="4212"/>
    <lineage>
        <taxon>Eukaryota</taxon>
        <taxon>Viridiplantae</taxon>
        <taxon>Streptophyta</taxon>
        <taxon>Embryophyta</taxon>
        <taxon>Tracheophyta</taxon>
        <taxon>Spermatophyta</taxon>
        <taxon>Magnoliopsida</taxon>
        <taxon>eudicotyledons</taxon>
        <taxon>Gunneridae</taxon>
        <taxon>Pentapetalae</taxon>
        <taxon>asterids</taxon>
        <taxon>campanulids</taxon>
        <taxon>Asterales</taxon>
        <taxon>Asteraceae</taxon>
        <taxon>Asteroideae</taxon>
        <taxon>Heliantheae alliance</taxon>
        <taxon>Heliantheae</taxon>
        <taxon>Ambrosia</taxon>
    </lineage>
</organism>
<reference evidence="1" key="1">
    <citation type="submission" date="2022-06" db="EMBL/GenBank/DDBJ databases">
        <title>Uncovering the hologenomic basis of an extraordinary plant invasion.</title>
        <authorList>
            <person name="Bieker V.C."/>
            <person name="Martin M.D."/>
            <person name="Gilbert T."/>
            <person name="Hodgins K."/>
            <person name="Battlay P."/>
            <person name="Petersen B."/>
            <person name="Wilson J."/>
        </authorList>
    </citation>
    <scope>NUCLEOTIDE SEQUENCE</scope>
    <source>
        <strain evidence="1">AA19_3_7</strain>
        <tissue evidence="1">Leaf</tissue>
    </source>
</reference>
<sequence>MTTRRNMAETLAQGPPRAQAAPQLFVRTQRLEELVVKQSRQLIPVTPSMTKAFSFGVPLFAFIL</sequence>
<protein>
    <submittedName>
        <fullName evidence="1">Uncharacterized protein</fullName>
    </submittedName>
</protein>
<name>A0AAD5BXB0_AMBAR</name>
<evidence type="ECO:0000313" key="2">
    <source>
        <dbReference type="Proteomes" id="UP001206925"/>
    </source>
</evidence>
<comment type="caution">
    <text evidence="1">The sequence shown here is derived from an EMBL/GenBank/DDBJ whole genome shotgun (WGS) entry which is preliminary data.</text>
</comment>
<dbReference type="Proteomes" id="UP001206925">
    <property type="component" value="Unassembled WGS sequence"/>
</dbReference>
<dbReference type="EMBL" id="JAMZMK010010835">
    <property type="protein sequence ID" value="KAI7730178.1"/>
    <property type="molecule type" value="Genomic_DNA"/>
</dbReference>
<evidence type="ECO:0000313" key="1">
    <source>
        <dbReference type="EMBL" id="KAI7730178.1"/>
    </source>
</evidence>
<proteinExistence type="predicted"/>
<accession>A0AAD5BXB0</accession>
<gene>
    <name evidence="1" type="ORF">M8C21_001466</name>
</gene>
<dbReference type="AlphaFoldDB" id="A0AAD5BXB0"/>